<dbReference type="AlphaFoldDB" id="C5RC06"/>
<dbReference type="GO" id="GO:0005829">
    <property type="term" value="C:cytosol"/>
    <property type="evidence" value="ECO:0007669"/>
    <property type="project" value="TreeGrafter"/>
</dbReference>
<dbReference type="InterPro" id="IPR005583">
    <property type="entry name" value="YaaA"/>
</dbReference>
<dbReference type="Proteomes" id="UP000004528">
    <property type="component" value="Unassembled WGS sequence"/>
</dbReference>
<dbReference type="HOGENOM" id="CLU_061989_1_0_9"/>
<dbReference type="HAMAP" id="MF_00652">
    <property type="entry name" value="UPF0246"/>
    <property type="match status" value="1"/>
</dbReference>
<dbReference type="OrthoDB" id="9777133at2"/>
<comment type="caution">
    <text evidence="2">The sequence shown here is derived from an EMBL/GenBank/DDBJ whole genome shotgun (WGS) entry which is preliminary data.</text>
</comment>
<dbReference type="EMBL" id="ACKU01000029">
    <property type="protein sequence ID" value="EER74293.1"/>
    <property type="molecule type" value="Genomic_DNA"/>
</dbReference>
<protein>
    <recommendedName>
        <fullName evidence="1">UPF0246 protein HMPREF0877_1502</fullName>
    </recommendedName>
</protein>
<keyword evidence="3" id="KW-1185">Reference proteome</keyword>
<evidence type="ECO:0000313" key="3">
    <source>
        <dbReference type="Proteomes" id="UP000004528"/>
    </source>
</evidence>
<accession>C5RC06</accession>
<dbReference type="Pfam" id="PF03883">
    <property type="entry name" value="H2O2_YaaD"/>
    <property type="match status" value="1"/>
</dbReference>
<dbReference type="eggNOG" id="COG3022">
    <property type="taxonomic scope" value="Bacteria"/>
</dbReference>
<name>C5RC06_WEIPA</name>
<reference evidence="2 3" key="1">
    <citation type="submission" date="2009-04" db="EMBL/GenBank/DDBJ databases">
        <authorList>
            <person name="Qin X."/>
            <person name="Bachman B."/>
            <person name="Battles P."/>
            <person name="Bell A."/>
            <person name="Bess C."/>
            <person name="Bickham C."/>
            <person name="Chaboub L."/>
            <person name="Chen D."/>
            <person name="Coyle M."/>
            <person name="Deiros D.R."/>
            <person name="Dinh H."/>
            <person name="Forbes L."/>
            <person name="Fowler G."/>
            <person name="Francisco L."/>
            <person name="Fu Q."/>
            <person name="Gubbala S."/>
            <person name="Hale W."/>
            <person name="Han Y."/>
            <person name="Hemphill L."/>
            <person name="Highlander S.K."/>
            <person name="Hirani K."/>
            <person name="Hogues M."/>
            <person name="Jackson L."/>
            <person name="Jakkamsetti A."/>
            <person name="Javaid M."/>
            <person name="Jiang H."/>
            <person name="Korchina V."/>
            <person name="Kovar C."/>
            <person name="Lara F."/>
            <person name="Lee S."/>
            <person name="Mata R."/>
            <person name="Mathew T."/>
            <person name="Moen C."/>
            <person name="Morales K."/>
            <person name="Munidasa M."/>
            <person name="Nazareth L."/>
            <person name="Ngo R."/>
            <person name="Nguyen L."/>
            <person name="Okwuonu G."/>
            <person name="Ongeri F."/>
            <person name="Patil S."/>
            <person name="Petrosino J."/>
            <person name="Pham C."/>
            <person name="Pham P."/>
            <person name="Pu L.-L."/>
            <person name="Puazo M."/>
            <person name="Raj R."/>
            <person name="Reid J."/>
            <person name="Rouhana J."/>
            <person name="Saada N."/>
            <person name="Shang Y."/>
            <person name="Simmons D."/>
            <person name="Thornton R."/>
            <person name="Warren J."/>
            <person name="Weissenberger G."/>
            <person name="Zhang J."/>
            <person name="Zhang L."/>
            <person name="Zhou C."/>
            <person name="Zhu D."/>
            <person name="Muzny D."/>
            <person name="Worley K."/>
            <person name="Gibbs R."/>
        </authorList>
    </citation>
    <scope>NUCLEOTIDE SEQUENCE [LARGE SCALE GENOMIC DNA]</scope>
    <source>
        <strain evidence="2 3">ATCC 33313</strain>
    </source>
</reference>
<dbReference type="PANTHER" id="PTHR30283:SF4">
    <property type="entry name" value="PEROXIDE STRESS RESISTANCE PROTEIN YAAA"/>
    <property type="match status" value="1"/>
</dbReference>
<evidence type="ECO:0000256" key="1">
    <source>
        <dbReference type="HAMAP-Rule" id="MF_00652"/>
    </source>
</evidence>
<dbReference type="RefSeq" id="WP_002827286.1">
    <property type="nucleotide sequence ID" value="NZ_GG697128.1"/>
</dbReference>
<dbReference type="NCBIfam" id="NF002543">
    <property type="entry name" value="PRK02101.1-4"/>
    <property type="match status" value="1"/>
</dbReference>
<dbReference type="STRING" id="585506.HMPREF0877_1502"/>
<comment type="similarity">
    <text evidence="1">Belongs to the UPF0246 family.</text>
</comment>
<dbReference type="GO" id="GO:0033194">
    <property type="term" value="P:response to hydroperoxide"/>
    <property type="evidence" value="ECO:0007669"/>
    <property type="project" value="TreeGrafter"/>
</dbReference>
<proteinExistence type="inferred from homology"/>
<dbReference type="PANTHER" id="PTHR30283">
    <property type="entry name" value="PEROXIDE STRESS RESPONSE PROTEIN YAAA"/>
    <property type="match status" value="1"/>
</dbReference>
<gene>
    <name evidence="2" type="ORF">HMPREF0877_1502</name>
</gene>
<evidence type="ECO:0000313" key="2">
    <source>
        <dbReference type="EMBL" id="EER74293.1"/>
    </source>
</evidence>
<organism evidence="2 3">
    <name type="scientific">Weissella paramesenteroides ATCC 33313</name>
    <dbReference type="NCBI Taxonomy" id="585506"/>
    <lineage>
        <taxon>Bacteria</taxon>
        <taxon>Bacillati</taxon>
        <taxon>Bacillota</taxon>
        <taxon>Bacilli</taxon>
        <taxon>Lactobacillales</taxon>
        <taxon>Lactobacillaceae</taxon>
        <taxon>Weissella</taxon>
    </lineage>
</organism>
<sequence length="247" mass="28479">MQIIISPAKKMIVDEENFLPMSTPRYLQDTDQILQVMHALSYADVQNLWHTSDKLTKENYQNLQHMDLQHPLTPAILSYSGIQYQYMAPSIFSSTALEYLQKTLWILSGFYGALRPFDGVVPYRLEMNSQLQVADNKNLYEFWGDKLYRAVHRQGPIINLASKEYSQAITPYLEADDQFIDVIFTHFIDGKLKIKATLAKIARGEMVRFIVENQLTTIEQLKSFQSATYTFDASLSTAKRLVFINKS</sequence>